<feature type="domain" description="Aminotransferase class V" evidence="5">
    <location>
        <begin position="6"/>
        <end position="80"/>
    </location>
</feature>
<dbReference type="SUPFAM" id="SSF53383">
    <property type="entry name" value="PLP-dependent transferases"/>
    <property type="match status" value="1"/>
</dbReference>
<accession>A0A1V4AX21</accession>
<evidence type="ECO:0000313" key="7">
    <source>
        <dbReference type="Proteomes" id="UP000189681"/>
    </source>
</evidence>
<dbReference type="EMBL" id="AYTS01000020">
    <property type="protein sequence ID" value="OOP57680.1"/>
    <property type="molecule type" value="Genomic_DNA"/>
</dbReference>
<gene>
    <name evidence="6" type="ORF">AYP45_02180</name>
</gene>
<sequence>MIDHIVYLDNNATTQVDGRVLAEMIPFFTQYYGNPSSRYYPQAEIAKKAIEKSRFQCAKLIGAKPHEIIFTSGATESNNLDV</sequence>
<evidence type="ECO:0000256" key="1">
    <source>
        <dbReference type="ARBA" id="ARBA00001933"/>
    </source>
</evidence>
<dbReference type="STRING" id="1004156.AYP45_02180"/>
<dbReference type="PANTHER" id="PTHR11601">
    <property type="entry name" value="CYSTEINE DESULFURYLASE FAMILY MEMBER"/>
    <property type="match status" value="1"/>
</dbReference>
<comment type="cofactor">
    <cofactor evidence="1">
        <name>pyridoxal 5'-phosphate</name>
        <dbReference type="ChEBI" id="CHEBI:597326"/>
    </cofactor>
</comment>
<comment type="catalytic activity">
    <reaction evidence="4">
        <text>(sulfur carrier)-H + L-cysteine = (sulfur carrier)-SH + L-alanine</text>
        <dbReference type="Rhea" id="RHEA:43892"/>
        <dbReference type="Rhea" id="RHEA-COMP:14737"/>
        <dbReference type="Rhea" id="RHEA-COMP:14739"/>
        <dbReference type="ChEBI" id="CHEBI:29917"/>
        <dbReference type="ChEBI" id="CHEBI:35235"/>
        <dbReference type="ChEBI" id="CHEBI:57972"/>
        <dbReference type="ChEBI" id="CHEBI:64428"/>
        <dbReference type="EC" id="2.8.1.7"/>
    </reaction>
</comment>
<dbReference type="Pfam" id="PF00266">
    <property type="entry name" value="Aminotran_5"/>
    <property type="match status" value="1"/>
</dbReference>
<evidence type="ECO:0000256" key="4">
    <source>
        <dbReference type="ARBA" id="ARBA00050776"/>
    </source>
</evidence>
<dbReference type="GO" id="GO:0031071">
    <property type="term" value="F:cysteine desulfurase activity"/>
    <property type="evidence" value="ECO:0007669"/>
    <property type="project" value="UniProtKB-EC"/>
</dbReference>
<dbReference type="InterPro" id="IPR015421">
    <property type="entry name" value="PyrdxlP-dep_Trfase_major"/>
</dbReference>
<name>A0A1V4AX21_9BACT</name>
<dbReference type="InterPro" id="IPR015422">
    <property type="entry name" value="PyrdxlP-dep_Trfase_small"/>
</dbReference>
<dbReference type="Proteomes" id="UP000189681">
    <property type="component" value="Unassembled WGS sequence"/>
</dbReference>
<organism evidence="6 7">
    <name type="scientific">Candidatus Brocadia carolinensis</name>
    <dbReference type="NCBI Taxonomy" id="1004156"/>
    <lineage>
        <taxon>Bacteria</taxon>
        <taxon>Pseudomonadati</taxon>
        <taxon>Planctomycetota</taxon>
        <taxon>Candidatus Brocadiia</taxon>
        <taxon>Candidatus Brocadiales</taxon>
        <taxon>Candidatus Brocadiaceae</taxon>
        <taxon>Candidatus Brocadia</taxon>
    </lineage>
</organism>
<evidence type="ECO:0000256" key="2">
    <source>
        <dbReference type="ARBA" id="ARBA00006490"/>
    </source>
</evidence>
<dbReference type="AlphaFoldDB" id="A0A1V4AX21"/>
<protein>
    <recommendedName>
        <fullName evidence="5">Aminotransferase class V domain-containing protein</fullName>
    </recommendedName>
</protein>
<comment type="similarity">
    <text evidence="2">Belongs to the class-V pyridoxal-phosphate-dependent aminotransferase family. NifS/IscS subfamily.</text>
</comment>
<keyword evidence="3" id="KW-0663">Pyridoxal phosphate</keyword>
<reference evidence="6 7" key="1">
    <citation type="journal article" date="2017" name="Water Res.">
        <title>Discovery and metagenomic analysis of an anammox bacterial enrichment related to Candidatus "Brocadia caroliniensis" in a full-scale glycerol-fed nitritation-denitritation separate centrate treatment process.</title>
        <authorList>
            <person name="Park H."/>
            <person name="Brotto A.C."/>
            <person name="van Loosdrecht M.C."/>
            <person name="Chandran K."/>
        </authorList>
    </citation>
    <scope>NUCLEOTIDE SEQUENCE [LARGE SCALE GENOMIC DNA]</scope>
    <source>
        <strain evidence="6">26THWARD</strain>
    </source>
</reference>
<evidence type="ECO:0000313" key="6">
    <source>
        <dbReference type="EMBL" id="OOP57680.1"/>
    </source>
</evidence>
<proteinExistence type="inferred from homology"/>
<dbReference type="PANTHER" id="PTHR11601:SF34">
    <property type="entry name" value="CYSTEINE DESULFURASE"/>
    <property type="match status" value="1"/>
</dbReference>
<dbReference type="InterPro" id="IPR015424">
    <property type="entry name" value="PyrdxlP-dep_Trfase"/>
</dbReference>
<evidence type="ECO:0000259" key="5">
    <source>
        <dbReference type="Pfam" id="PF00266"/>
    </source>
</evidence>
<dbReference type="InterPro" id="IPR000192">
    <property type="entry name" value="Aminotrans_V_dom"/>
</dbReference>
<dbReference type="Gene3D" id="3.40.640.10">
    <property type="entry name" value="Type I PLP-dependent aspartate aminotransferase-like (Major domain)"/>
    <property type="match status" value="1"/>
</dbReference>
<dbReference type="Gene3D" id="3.90.1150.10">
    <property type="entry name" value="Aspartate Aminotransferase, domain 1"/>
    <property type="match status" value="1"/>
</dbReference>
<evidence type="ECO:0000256" key="3">
    <source>
        <dbReference type="ARBA" id="ARBA00022898"/>
    </source>
</evidence>
<comment type="caution">
    <text evidence="6">The sequence shown here is derived from an EMBL/GenBank/DDBJ whole genome shotgun (WGS) entry which is preliminary data.</text>
</comment>